<evidence type="ECO:0000313" key="3">
    <source>
        <dbReference type="EMBL" id="HJF31304.1"/>
    </source>
</evidence>
<dbReference type="Pfam" id="PF17479">
    <property type="entry name" value="DUF3048_C"/>
    <property type="match status" value="1"/>
</dbReference>
<protein>
    <submittedName>
        <fullName evidence="3">DUF3048 domain-containing protein</fullName>
    </submittedName>
</protein>
<dbReference type="InterPro" id="IPR021416">
    <property type="entry name" value="DUF3048_N"/>
</dbReference>
<dbReference type="EMBL" id="DYWT01000098">
    <property type="protein sequence ID" value="HJF31304.1"/>
    <property type="molecule type" value="Genomic_DNA"/>
</dbReference>
<organism evidence="3 4">
    <name type="scientific">Sporosarcina psychrophila</name>
    <name type="common">Bacillus psychrophilus</name>
    <dbReference type="NCBI Taxonomy" id="1476"/>
    <lineage>
        <taxon>Bacteria</taxon>
        <taxon>Bacillati</taxon>
        <taxon>Bacillota</taxon>
        <taxon>Bacilli</taxon>
        <taxon>Bacillales</taxon>
        <taxon>Caryophanaceae</taxon>
        <taxon>Sporosarcina</taxon>
    </lineage>
</organism>
<dbReference type="AlphaFoldDB" id="A0A921KDW4"/>
<proteinExistence type="predicted"/>
<evidence type="ECO:0000313" key="4">
    <source>
        <dbReference type="Proteomes" id="UP000698173"/>
    </source>
</evidence>
<evidence type="ECO:0000259" key="1">
    <source>
        <dbReference type="Pfam" id="PF11258"/>
    </source>
</evidence>
<dbReference type="Pfam" id="PF11258">
    <property type="entry name" value="DUF3048"/>
    <property type="match status" value="1"/>
</dbReference>
<dbReference type="Proteomes" id="UP000698173">
    <property type="component" value="Unassembled WGS sequence"/>
</dbReference>
<comment type="caution">
    <text evidence="3">The sequence shown here is derived from an EMBL/GenBank/DDBJ whole genome shotgun (WGS) entry which is preliminary data.</text>
</comment>
<dbReference type="PROSITE" id="PS51257">
    <property type="entry name" value="PROKAR_LIPOPROTEIN"/>
    <property type="match status" value="1"/>
</dbReference>
<dbReference type="InterPro" id="IPR035328">
    <property type="entry name" value="DUF3048_C"/>
</dbReference>
<reference evidence="3" key="2">
    <citation type="submission" date="2021-09" db="EMBL/GenBank/DDBJ databases">
        <authorList>
            <person name="Gilroy R."/>
        </authorList>
    </citation>
    <scope>NUCLEOTIDE SEQUENCE</scope>
    <source>
        <strain evidence="3">CHK171-7178</strain>
    </source>
</reference>
<dbReference type="InterPro" id="IPR023158">
    <property type="entry name" value="YerB-like_sf"/>
</dbReference>
<gene>
    <name evidence="3" type="ORF">K8V56_05925</name>
</gene>
<dbReference type="SUPFAM" id="SSF159774">
    <property type="entry name" value="YerB-like"/>
    <property type="match status" value="1"/>
</dbReference>
<feature type="domain" description="DUF3048" evidence="2">
    <location>
        <begin position="229"/>
        <end position="337"/>
    </location>
</feature>
<accession>A0A921KDW4</accession>
<feature type="domain" description="DUF3048" evidence="1">
    <location>
        <begin position="59"/>
        <end position="198"/>
    </location>
</feature>
<name>A0A921KDW4_SPOPS</name>
<sequence length="354" mass="39034">MEKKMRGLLLFMAILMVLLTACSKEEKAEDAVPEPIEVEEEPIVEVEPVQGPTLYKAPFTGVLSEEESTHRAVLATINNHPLARPQSGISDADIVYELAAEGNITRLFALFQSELPEEIGPIRSARDYFVHIAKGLDAFYIAHGYSPDAKQMLENRFVDNVNGMQYDGILFQRSKERRAPHNSYISQDNVIAAMEKTNSSVELSTIPAFSFLDSIEGAKIGDIASMLVVRYGTDPDFTSTYSYDGEKGTYNRTVNGIVTVDKSSEKPVELSNILIFETAHRTIDSIGRQSVDIESGGKGKLFHAGVEKDIEWENIDGILTPMENGVPAKLVPGKTWIHIVSTSPGMETSVTYTP</sequence>
<dbReference type="Gene3D" id="3.50.90.10">
    <property type="entry name" value="YerB-like"/>
    <property type="match status" value="1"/>
</dbReference>
<reference evidence="3" key="1">
    <citation type="journal article" date="2021" name="PeerJ">
        <title>Extensive microbial diversity within the chicken gut microbiome revealed by metagenomics and culture.</title>
        <authorList>
            <person name="Gilroy R."/>
            <person name="Ravi A."/>
            <person name="Getino M."/>
            <person name="Pursley I."/>
            <person name="Horton D.L."/>
            <person name="Alikhan N.F."/>
            <person name="Baker D."/>
            <person name="Gharbi K."/>
            <person name="Hall N."/>
            <person name="Watson M."/>
            <person name="Adriaenssens E.M."/>
            <person name="Foster-Nyarko E."/>
            <person name="Jarju S."/>
            <person name="Secka A."/>
            <person name="Antonio M."/>
            <person name="Oren A."/>
            <person name="Chaudhuri R.R."/>
            <person name="La Ragione R."/>
            <person name="Hildebrand F."/>
            <person name="Pallen M.J."/>
        </authorList>
    </citation>
    <scope>NUCLEOTIDE SEQUENCE</scope>
    <source>
        <strain evidence="3">CHK171-7178</strain>
    </source>
</reference>
<evidence type="ECO:0000259" key="2">
    <source>
        <dbReference type="Pfam" id="PF17479"/>
    </source>
</evidence>